<evidence type="ECO:0000259" key="4">
    <source>
        <dbReference type="Pfam" id="PF00656"/>
    </source>
</evidence>
<dbReference type="Pfam" id="PF00656">
    <property type="entry name" value="Peptidase_C14"/>
    <property type="match status" value="1"/>
</dbReference>
<evidence type="ECO:0000256" key="2">
    <source>
        <dbReference type="SAM" id="MobiDB-lite"/>
    </source>
</evidence>
<evidence type="ECO:0000256" key="3">
    <source>
        <dbReference type="SAM" id="Phobius"/>
    </source>
</evidence>
<reference evidence="5" key="1">
    <citation type="submission" date="2022-01" db="EMBL/GenBank/DDBJ databases">
        <title>Comparative genomics reveals a dynamic genome evolution in the ectomycorrhizal milk-cap (Lactarius) mushrooms.</title>
        <authorList>
            <consortium name="DOE Joint Genome Institute"/>
            <person name="Lebreton A."/>
            <person name="Tang N."/>
            <person name="Kuo A."/>
            <person name="LaButti K."/>
            <person name="Drula E."/>
            <person name="Barry K."/>
            <person name="Clum A."/>
            <person name="Lipzen A."/>
            <person name="Mousain D."/>
            <person name="Ng V."/>
            <person name="Wang R."/>
            <person name="Wang X."/>
            <person name="Dai Y."/>
            <person name="Henrissat B."/>
            <person name="Grigoriev I.V."/>
            <person name="Guerin-Laguette A."/>
            <person name="Yu F."/>
            <person name="Martin F.M."/>
        </authorList>
    </citation>
    <scope>NUCLEOTIDE SEQUENCE</scope>
    <source>
        <strain evidence="5">QP</strain>
    </source>
</reference>
<feature type="domain" description="Peptidase C14 caspase" evidence="4">
    <location>
        <begin position="118"/>
        <end position="365"/>
    </location>
</feature>
<proteinExistence type="inferred from homology"/>
<feature type="transmembrane region" description="Helical" evidence="3">
    <location>
        <begin position="102"/>
        <end position="124"/>
    </location>
</feature>
<accession>A0AAD4L6K5</accession>
<sequence>MRSTDIGKYRIYFFIGGVISRLWSRVNWSAPISRELTPSCFLYVNCRTHSLRIIENTRPGDARIEQLQLNAPWREAPGGDRVPSNHNSSPQKSRQANLRPALNTHLLPISVLMSSSVFALIIGVDQYKSSKIWNLSSCVDDALKMKRWLMNDLDVPRDHICMLVDSKATKGAIEDAFMSHLVNNPSIQTGDSIIIYFAGHGSSAVAPDGWQNGRPLHVDILCPYDHGTRVRGNRVPGLTDWSMQAMIHELSEAKGDNITLILDCSFSPVRSRSGTGTRINTRWAPSATKLTPDDLYAGLWRGAGRKVSLSGHGFYQEAASSHVTILACNQGEGAAEDKEGGRFTMAFLKAKDTKSFHETSYDQLLGDLAIHGGEQHPACVGKNKDRILFHGTPFKPDNCYVPALFVDKEVRIAAGAIHGVVESTEFSLHKHNVHGSLNPVIATLQVSAVHSTWSLAKIKSQSPISITEGWVRVTRWNNRTPFKVHLKKTCLSLQRWWKLRRKLPEEPQREATPGGCSVVRVSKAKQAHISVQNHPDGLSIQRHDSLISDNCPQIVQVDTRHTLDDVKAIDAAANFHLHLHRKNSKAPLCKRVAMRLHRLDGESWSPVEENLLEDGKAMLTLDDSTLYAVSLENASDVDLWPYLFWMDATGYAIRPVFLPDPAAAPPLKKGGQLTIGTGNIGSEALAFTLNDGEPYNSGFLKLFLSTAYAPMGLVEQGSPTSVPQPTEPPPVPSMSPSLSMAGAEKPEMPSKELWDAVMACITIVRGGVKSV</sequence>
<evidence type="ECO:0000313" key="6">
    <source>
        <dbReference type="Proteomes" id="UP001201163"/>
    </source>
</evidence>
<feature type="region of interest" description="Disordered" evidence="2">
    <location>
        <begin position="74"/>
        <end position="95"/>
    </location>
</feature>
<dbReference type="Gene3D" id="3.40.50.1460">
    <property type="match status" value="1"/>
</dbReference>
<protein>
    <recommendedName>
        <fullName evidence="4">Peptidase C14 caspase domain-containing protein</fullName>
    </recommendedName>
</protein>
<dbReference type="InterPro" id="IPR011600">
    <property type="entry name" value="Pept_C14_caspase"/>
</dbReference>
<dbReference type="Proteomes" id="UP001201163">
    <property type="component" value="Unassembled WGS sequence"/>
</dbReference>
<dbReference type="GO" id="GO:0004197">
    <property type="term" value="F:cysteine-type endopeptidase activity"/>
    <property type="evidence" value="ECO:0007669"/>
    <property type="project" value="InterPro"/>
</dbReference>
<comment type="similarity">
    <text evidence="1">Belongs to the peptidase C14B family.</text>
</comment>
<dbReference type="GO" id="GO:0005737">
    <property type="term" value="C:cytoplasm"/>
    <property type="evidence" value="ECO:0007669"/>
    <property type="project" value="TreeGrafter"/>
</dbReference>
<keyword evidence="3" id="KW-1133">Transmembrane helix</keyword>
<keyword evidence="6" id="KW-1185">Reference proteome</keyword>
<organism evidence="5 6">
    <name type="scientific">Lactarius akahatsu</name>
    <dbReference type="NCBI Taxonomy" id="416441"/>
    <lineage>
        <taxon>Eukaryota</taxon>
        <taxon>Fungi</taxon>
        <taxon>Dikarya</taxon>
        <taxon>Basidiomycota</taxon>
        <taxon>Agaricomycotina</taxon>
        <taxon>Agaricomycetes</taxon>
        <taxon>Russulales</taxon>
        <taxon>Russulaceae</taxon>
        <taxon>Lactarius</taxon>
    </lineage>
</organism>
<feature type="compositionally biased region" description="Polar residues" evidence="2">
    <location>
        <begin position="84"/>
        <end position="95"/>
    </location>
</feature>
<dbReference type="GO" id="GO:0006508">
    <property type="term" value="P:proteolysis"/>
    <property type="evidence" value="ECO:0007669"/>
    <property type="project" value="InterPro"/>
</dbReference>
<dbReference type="AlphaFoldDB" id="A0AAD4L6K5"/>
<feature type="region of interest" description="Disordered" evidence="2">
    <location>
        <begin position="715"/>
        <end position="744"/>
    </location>
</feature>
<evidence type="ECO:0000313" key="5">
    <source>
        <dbReference type="EMBL" id="KAH8980238.1"/>
    </source>
</evidence>
<dbReference type="PANTHER" id="PTHR48104">
    <property type="entry name" value="METACASPASE-4"/>
    <property type="match status" value="1"/>
</dbReference>
<keyword evidence="3" id="KW-0472">Membrane</keyword>
<evidence type="ECO:0000256" key="1">
    <source>
        <dbReference type="ARBA" id="ARBA00009005"/>
    </source>
</evidence>
<keyword evidence="3" id="KW-0812">Transmembrane</keyword>
<gene>
    <name evidence="5" type="ORF">EDB92DRAFT_1820623</name>
</gene>
<dbReference type="EMBL" id="JAKELL010000141">
    <property type="protein sequence ID" value="KAH8980238.1"/>
    <property type="molecule type" value="Genomic_DNA"/>
</dbReference>
<dbReference type="InterPro" id="IPR050452">
    <property type="entry name" value="Metacaspase"/>
</dbReference>
<dbReference type="PANTHER" id="PTHR48104:SF30">
    <property type="entry name" value="METACASPASE-1"/>
    <property type="match status" value="1"/>
</dbReference>
<name>A0AAD4L6K5_9AGAM</name>
<comment type="caution">
    <text evidence="5">The sequence shown here is derived from an EMBL/GenBank/DDBJ whole genome shotgun (WGS) entry which is preliminary data.</text>
</comment>